<dbReference type="EMBL" id="LS483470">
    <property type="protein sequence ID" value="SQI39555.1"/>
    <property type="molecule type" value="Genomic_DNA"/>
</dbReference>
<dbReference type="RefSeq" id="WP_111739976.1">
    <property type="nucleotide sequence ID" value="NZ_LR698987.1"/>
</dbReference>
<dbReference type="GO" id="GO:0005524">
    <property type="term" value="F:ATP binding"/>
    <property type="evidence" value="ECO:0007669"/>
    <property type="project" value="UniProtKB-KW"/>
</dbReference>
<comment type="similarity">
    <text evidence="14">Belongs to the ABC transporter superfamily. Cysteine exporter (TC 3.A.1.129.1) family.</text>
</comment>
<keyword evidence="4" id="KW-0997">Cell inner membrane</keyword>
<gene>
    <name evidence="20" type="ORF">NCTC12151_01390</name>
</gene>
<organism evidence="20 21">
    <name type="scientific">Leminorella richardii</name>
    <dbReference type="NCBI Taxonomy" id="158841"/>
    <lineage>
        <taxon>Bacteria</taxon>
        <taxon>Pseudomonadati</taxon>
        <taxon>Pseudomonadota</taxon>
        <taxon>Gammaproteobacteria</taxon>
        <taxon>Enterobacterales</taxon>
        <taxon>Budviciaceae</taxon>
        <taxon>Leminorella</taxon>
    </lineage>
</organism>
<keyword evidence="2" id="KW-0813">Transport</keyword>
<keyword evidence="7 20" id="KW-0067">ATP-binding</keyword>
<evidence type="ECO:0000256" key="6">
    <source>
        <dbReference type="ARBA" id="ARBA00022741"/>
    </source>
</evidence>
<feature type="transmembrane region" description="Helical" evidence="17">
    <location>
        <begin position="279"/>
        <end position="304"/>
    </location>
</feature>
<sequence>MKALLPFLALYRRHAFRLSLGMILAIVTILASIGLLTLSGWFLAASALAGLAGLLTFNYMLPAAGVRGSAIIRTAARYAERLVSHDATFRVLSHLRTFTFQKILPLSPGAIARFRQAELLNRLVADVDTLDHLYLRLMSPLVSAVVVILVVTFGLSFLDVTLALTLGGIMLALLFIVPVLFYRAGKPVGVAMTSLRGEYRWQLTAWLQGQAELAVFGALGAFRQKLDDTERQWIAQQKKQARLNAASQALMTLASGLTFIFMLWLAANGIGGDPHPGPYIALFVFISLAAFEALAPVAGAFLHLGQVMSSAERVHQLIEQKPEVTFPAQGPRAEPQAALVAKNLEFTYQDQASPVLNEVSFSVGSGEHVALLGRTGCGKSTLLQLLTRAWDPQQGDITLNQRPLSDYDEATLREMMVVVTQRVHIFSATLRDNLKIAAPKADEAHMIDALKRVGLDDLLDQEGLNGWLGEGGRPLSGGERRRIGLARALLHSAPLILLDEPTEGLDAETEKQILLTLREHSQGKTVILVTHRLADLHHMDRIYVMDEGRIIEQGSHDALLAQQGQYYRFHQRAE</sequence>
<dbReference type="Pfam" id="PF00005">
    <property type="entry name" value="ABC_tran"/>
    <property type="match status" value="1"/>
</dbReference>
<feature type="transmembrane region" description="Helical" evidence="17">
    <location>
        <begin position="41"/>
        <end position="61"/>
    </location>
</feature>
<dbReference type="PROSITE" id="PS00211">
    <property type="entry name" value="ABC_TRANSPORTER_1"/>
    <property type="match status" value="1"/>
</dbReference>
<dbReference type="GO" id="GO:0005886">
    <property type="term" value="C:plasma membrane"/>
    <property type="evidence" value="ECO:0007669"/>
    <property type="project" value="UniProtKB-SubCell"/>
</dbReference>
<dbReference type="CDD" id="cd18585">
    <property type="entry name" value="ABC_6TM_CydC"/>
    <property type="match status" value="1"/>
</dbReference>
<dbReference type="PANTHER" id="PTHR24221">
    <property type="entry name" value="ATP-BINDING CASSETTE SUB-FAMILY B"/>
    <property type="match status" value="1"/>
</dbReference>
<comment type="subunit">
    <text evidence="15">Forms a heterodimer with CydD.</text>
</comment>
<feature type="transmembrane region" description="Helical" evidence="17">
    <location>
        <begin position="133"/>
        <end position="155"/>
    </location>
</feature>
<dbReference type="GO" id="GO:0034040">
    <property type="term" value="F:ATPase-coupled lipid transmembrane transporter activity"/>
    <property type="evidence" value="ECO:0007669"/>
    <property type="project" value="TreeGrafter"/>
</dbReference>
<evidence type="ECO:0000313" key="21">
    <source>
        <dbReference type="Proteomes" id="UP000249005"/>
    </source>
</evidence>
<evidence type="ECO:0000256" key="5">
    <source>
        <dbReference type="ARBA" id="ARBA00022692"/>
    </source>
</evidence>
<dbReference type="PROSITE" id="PS50893">
    <property type="entry name" value="ABC_TRANSPORTER_2"/>
    <property type="match status" value="1"/>
</dbReference>
<dbReference type="SUPFAM" id="SSF90123">
    <property type="entry name" value="ABC transporter transmembrane region"/>
    <property type="match status" value="1"/>
</dbReference>
<keyword evidence="5 17" id="KW-0812">Transmembrane</keyword>
<dbReference type="Proteomes" id="UP000249005">
    <property type="component" value="Chromosome 1"/>
</dbReference>
<evidence type="ECO:0000256" key="13">
    <source>
        <dbReference type="ARBA" id="ARBA00051241"/>
    </source>
</evidence>
<evidence type="ECO:0000256" key="16">
    <source>
        <dbReference type="ARBA" id="ARBA00071411"/>
    </source>
</evidence>
<keyword evidence="11 17" id="KW-0472">Membrane</keyword>
<evidence type="ECO:0000256" key="9">
    <source>
        <dbReference type="ARBA" id="ARBA00022970"/>
    </source>
</evidence>
<dbReference type="OrthoDB" id="9802264at2"/>
<evidence type="ECO:0000256" key="15">
    <source>
        <dbReference type="ARBA" id="ARBA00063833"/>
    </source>
</evidence>
<dbReference type="GO" id="GO:0034775">
    <property type="term" value="P:glutathione transmembrane transport"/>
    <property type="evidence" value="ECO:0007669"/>
    <property type="project" value="InterPro"/>
</dbReference>
<keyword evidence="9" id="KW-0029">Amino-acid transport</keyword>
<name>A0A2X4XI64_9GAMM</name>
<feature type="transmembrane region" description="Helical" evidence="17">
    <location>
        <begin position="161"/>
        <end position="182"/>
    </location>
</feature>
<evidence type="ECO:0000259" key="18">
    <source>
        <dbReference type="PROSITE" id="PS50893"/>
    </source>
</evidence>
<dbReference type="GO" id="GO:0045454">
    <property type="term" value="P:cell redox homeostasis"/>
    <property type="evidence" value="ECO:0007669"/>
    <property type="project" value="InterPro"/>
</dbReference>
<dbReference type="InterPro" id="IPR011527">
    <property type="entry name" value="ABC1_TM_dom"/>
</dbReference>
<dbReference type="Gene3D" id="3.40.50.300">
    <property type="entry name" value="P-loop containing nucleotide triphosphate hydrolases"/>
    <property type="match status" value="1"/>
</dbReference>
<evidence type="ECO:0000256" key="1">
    <source>
        <dbReference type="ARBA" id="ARBA00004429"/>
    </source>
</evidence>
<dbReference type="InterPro" id="IPR003593">
    <property type="entry name" value="AAA+_ATPase"/>
</dbReference>
<evidence type="ECO:0000259" key="19">
    <source>
        <dbReference type="PROSITE" id="PS50929"/>
    </source>
</evidence>
<evidence type="ECO:0000256" key="7">
    <source>
        <dbReference type="ARBA" id="ARBA00022840"/>
    </source>
</evidence>
<feature type="transmembrane region" description="Helical" evidence="17">
    <location>
        <begin position="15"/>
        <end position="35"/>
    </location>
</feature>
<evidence type="ECO:0000256" key="4">
    <source>
        <dbReference type="ARBA" id="ARBA00022519"/>
    </source>
</evidence>
<evidence type="ECO:0000256" key="10">
    <source>
        <dbReference type="ARBA" id="ARBA00022989"/>
    </source>
</evidence>
<comment type="subcellular location">
    <subcellularLocation>
        <location evidence="1">Cell inner membrane</location>
        <topology evidence="1">Multi-pass membrane protein</topology>
    </subcellularLocation>
</comment>
<evidence type="ECO:0000256" key="8">
    <source>
        <dbReference type="ARBA" id="ARBA00022967"/>
    </source>
</evidence>
<keyword evidence="6" id="KW-0547">Nucleotide-binding</keyword>
<feature type="domain" description="ABC transmembrane type-1" evidence="19">
    <location>
        <begin position="20"/>
        <end position="309"/>
    </location>
</feature>
<dbReference type="InterPro" id="IPR014223">
    <property type="entry name" value="ABC_CydC/D"/>
</dbReference>
<evidence type="ECO:0000256" key="12">
    <source>
        <dbReference type="ARBA" id="ARBA00050301"/>
    </source>
</evidence>
<dbReference type="CDD" id="cd03247">
    <property type="entry name" value="ABCC_cytochrome_bd"/>
    <property type="match status" value="1"/>
</dbReference>
<keyword evidence="8" id="KW-1278">Translocase</keyword>
<dbReference type="GO" id="GO:0016887">
    <property type="term" value="F:ATP hydrolysis activity"/>
    <property type="evidence" value="ECO:0007669"/>
    <property type="project" value="InterPro"/>
</dbReference>
<dbReference type="InterPro" id="IPR003439">
    <property type="entry name" value="ABC_transporter-like_ATP-bd"/>
</dbReference>
<dbReference type="Pfam" id="PF00664">
    <property type="entry name" value="ABC_membrane"/>
    <property type="match status" value="1"/>
</dbReference>
<dbReference type="InterPro" id="IPR036640">
    <property type="entry name" value="ABC1_TM_sf"/>
</dbReference>
<keyword evidence="21" id="KW-1185">Reference proteome</keyword>
<evidence type="ECO:0000256" key="14">
    <source>
        <dbReference type="ARBA" id="ARBA00061534"/>
    </source>
</evidence>
<evidence type="ECO:0000256" key="3">
    <source>
        <dbReference type="ARBA" id="ARBA00022475"/>
    </source>
</evidence>
<dbReference type="InterPro" id="IPR039421">
    <property type="entry name" value="Type_1_exporter"/>
</dbReference>
<dbReference type="PROSITE" id="PS50929">
    <property type="entry name" value="ABC_TM1F"/>
    <property type="match status" value="1"/>
</dbReference>
<keyword evidence="3" id="KW-1003">Cell membrane</keyword>
<dbReference type="KEGG" id="lri:NCTC12151_01390"/>
<evidence type="ECO:0000313" key="20">
    <source>
        <dbReference type="EMBL" id="SQI39555.1"/>
    </source>
</evidence>
<dbReference type="InterPro" id="IPR027417">
    <property type="entry name" value="P-loop_NTPase"/>
</dbReference>
<comment type="catalytic activity">
    <reaction evidence="12">
        <text>glutathione(in) + ATP + H2O = glutathione(out) + ADP + phosphate + H(+)</text>
        <dbReference type="Rhea" id="RHEA:29787"/>
        <dbReference type="ChEBI" id="CHEBI:15377"/>
        <dbReference type="ChEBI" id="CHEBI:15378"/>
        <dbReference type="ChEBI" id="CHEBI:30616"/>
        <dbReference type="ChEBI" id="CHEBI:43474"/>
        <dbReference type="ChEBI" id="CHEBI:57925"/>
        <dbReference type="ChEBI" id="CHEBI:456216"/>
    </reaction>
    <physiologicalReaction direction="left-to-right" evidence="12">
        <dbReference type="Rhea" id="RHEA:29788"/>
    </physiologicalReaction>
</comment>
<dbReference type="NCBIfam" id="TIGR02868">
    <property type="entry name" value="CydC"/>
    <property type="match status" value="1"/>
</dbReference>
<reference evidence="20 21" key="1">
    <citation type="submission" date="2018-06" db="EMBL/GenBank/DDBJ databases">
        <authorList>
            <consortium name="Pathogen Informatics"/>
            <person name="Doyle S."/>
        </authorList>
    </citation>
    <scope>NUCLEOTIDE SEQUENCE [LARGE SCALE GENOMIC DNA]</scope>
    <source>
        <strain evidence="20 21">NCTC12151</strain>
    </source>
</reference>
<evidence type="ECO:0000256" key="11">
    <source>
        <dbReference type="ARBA" id="ARBA00023136"/>
    </source>
</evidence>
<comment type="catalytic activity">
    <reaction evidence="13">
        <text>L-cysteine(in) + ATP + H2O = L-cysteine(out) + ADP + phosphate + H(+)</text>
        <dbReference type="Rhea" id="RHEA:29783"/>
        <dbReference type="ChEBI" id="CHEBI:15377"/>
        <dbReference type="ChEBI" id="CHEBI:15378"/>
        <dbReference type="ChEBI" id="CHEBI:30616"/>
        <dbReference type="ChEBI" id="CHEBI:35235"/>
        <dbReference type="ChEBI" id="CHEBI:43474"/>
        <dbReference type="ChEBI" id="CHEBI:456216"/>
    </reaction>
    <physiologicalReaction direction="left-to-right" evidence="13">
        <dbReference type="Rhea" id="RHEA:29784"/>
    </physiologicalReaction>
</comment>
<dbReference type="NCBIfam" id="NF008364">
    <property type="entry name" value="PRK11160.1"/>
    <property type="match status" value="1"/>
</dbReference>
<feature type="transmembrane region" description="Helical" evidence="17">
    <location>
        <begin position="249"/>
        <end position="267"/>
    </location>
</feature>
<dbReference type="SUPFAM" id="SSF52540">
    <property type="entry name" value="P-loop containing nucleoside triphosphate hydrolases"/>
    <property type="match status" value="1"/>
</dbReference>
<dbReference type="FunFam" id="3.40.50.300:FF:000854">
    <property type="entry name" value="Multidrug ABC transporter ATP-binding protein"/>
    <property type="match status" value="1"/>
</dbReference>
<dbReference type="GO" id="GO:0140359">
    <property type="term" value="F:ABC-type transporter activity"/>
    <property type="evidence" value="ECO:0007669"/>
    <property type="project" value="InterPro"/>
</dbReference>
<accession>A0A2X4XI64</accession>
<keyword evidence="10 17" id="KW-1133">Transmembrane helix</keyword>
<dbReference type="AlphaFoldDB" id="A0A2X4XI64"/>
<dbReference type="FunFam" id="1.20.1560.10:FF:000060">
    <property type="entry name" value="Cysteine/glutathione ABC transporter ATP-binding protein/permease CydC"/>
    <property type="match status" value="1"/>
</dbReference>
<dbReference type="Gene3D" id="1.20.1560.10">
    <property type="entry name" value="ABC transporter type 1, transmembrane domain"/>
    <property type="match status" value="1"/>
</dbReference>
<feature type="domain" description="ABC transporter" evidence="18">
    <location>
        <begin position="339"/>
        <end position="572"/>
    </location>
</feature>
<protein>
    <recommendedName>
        <fullName evidence="16">Glutathione/L-cysteine transport system ATP-binding/permease protein CydC</fullName>
    </recommendedName>
</protein>
<evidence type="ECO:0000256" key="2">
    <source>
        <dbReference type="ARBA" id="ARBA00022448"/>
    </source>
</evidence>
<proteinExistence type="inferred from homology"/>
<dbReference type="GO" id="GO:0006865">
    <property type="term" value="P:amino acid transport"/>
    <property type="evidence" value="ECO:0007669"/>
    <property type="project" value="UniProtKB-KW"/>
</dbReference>
<dbReference type="SMART" id="SM00382">
    <property type="entry name" value="AAA"/>
    <property type="match status" value="1"/>
</dbReference>
<evidence type="ECO:0000256" key="17">
    <source>
        <dbReference type="SAM" id="Phobius"/>
    </source>
</evidence>
<dbReference type="InterPro" id="IPR017871">
    <property type="entry name" value="ABC_transporter-like_CS"/>
</dbReference>
<dbReference type="PANTHER" id="PTHR24221:SF653">
    <property type="entry name" value="TRANSPORT ATP-BINDING PROTEIN CYDC"/>
    <property type="match status" value="1"/>
</dbReference>